<gene>
    <name evidence="2" type="ORF">GAK29_02356</name>
</gene>
<keyword evidence="1" id="KW-0472">Membrane</keyword>
<reference evidence="3" key="1">
    <citation type="journal article" date="2020" name="MBio">
        <title>Horizontal gene transfer to a defensive symbiont with a reduced genome amongst a multipartite beetle microbiome.</title>
        <authorList>
            <person name="Waterworth S.C."/>
            <person name="Florez L.V."/>
            <person name="Rees E.R."/>
            <person name="Hertweck C."/>
            <person name="Kaltenpoth M."/>
            <person name="Kwan J.C."/>
        </authorList>
    </citation>
    <scope>NUCLEOTIDE SEQUENCE [LARGE SCALE GENOMIC DNA]</scope>
</reference>
<dbReference type="AlphaFoldDB" id="A0A833TXH1"/>
<keyword evidence="1" id="KW-0812">Transmembrane</keyword>
<proteinExistence type="predicted"/>
<evidence type="ECO:0000313" key="3">
    <source>
        <dbReference type="Proteomes" id="UP000490535"/>
    </source>
</evidence>
<evidence type="ECO:0000313" key="2">
    <source>
        <dbReference type="EMBL" id="KAF1024780.1"/>
    </source>
</evidence>
<dbReference type="Proteomes" id="UP000490535">
    <property type="component" value="Unassembled WGS sequence"/>
</dbReference>
<keyword evidence="1" id="KW-1133">Transmembrane helix</keyword>
<feature type="transmembrane region" description="Helical" evidence="1">
    <location>
        <begin position="6"/>
        <end position="25"/>
    </location>
</feature>
<protein>
    <submittedName>
        <fullName evidence="2">Uncharacterized protein</fullName>
    </submittedName>
</protein>
<evidence type="ECO:0000256" key="1">
    <source>
        <dbReference type="SAM" id="Phobius"/>
    </source>
</evidence>
<dbReference type="EMBL" id="WNDP01000053">
    <property type="protein sequence ID" value="KAF1024780.1"/>
    <property type="molecule type" value="Genomic_DNA"/>
</dbReference>
<accession>A0A833TXH1</accession>
<organism evidence="2 3">
    <name type="scientific">Acinetobacter bereziniae</name>
    <name type="common">Acinetobacter genomosp. 10</name>
    <dbReference type="NCBI Taxonomy" id="106648"/>
    <lineage>
        <taxon>Bacteria</taxon>
        <taxon>Pseudomonadati</taxon>
        <taxon>Pseudomonadota</taxon>
        <taxon>Gammaproteobacteria</taxon>
        <taxon>Moraxellales</taxon>
        <taxon>Moraxellaceae</taxon>
        <taxon>Acinetobacter</taxon>
    </lineage>
</organism>
<feature type="transmembrane region" description="Helical" evidence="1">
    <location>
        <begin position="32"/>
        <end position="54"/>
    </location>
</feature>
<name>A0A833TXH1_ACIBZ</name>
<sequence length="96" mass="11105">MKSKILFWLSTLNLIGIFLVYILSFMTRNNHYAISIDMFFVGSSVILFALALLLRNTKTISISLLSIMLAVGMNFFNISISYQKWIEREQPELGHR</sequence>
<feature type="transmembrane region" description="Helical" evidence="1">
    <location>
        <begin position="60"/>
        <end position="80"/>
    </location>
</feature>
<comment type="caution">
    <text evidence="2">The sequence shown here is derived from an EMBL/GenBank/DDBJ whole genome shotgun (WGS) entry which is preliminary data.</text>
</comment>